<reference evidence="2" key="2">
    <citation type="submission" date="2008-04" db="EMBL/GenBank/DDBJ databases">
        <title>Draft genome sequence of Providencia stuartii(ATCC 25827).</title>
        <authorList>
            <person name="Sudarsanam P."/>
            <person name="Ley R."/>
            <person name="Guruge J."/>
            <person name="Turnbaugh P.J."/>
            <person name="Mahowald M."/>
            <person name="Liep D."/>
            <person name="Gordon J."/>
        </authorList>
    </citation>
    <scope>NUCLEOTIDE SEQUENCE [LARGE SCALE GENOMIC DNA]</scope>
    <source>
        <strain evidence="2">ATCC 25827</strain>
    </source>
</reference>
<dbReference type="Proteomes" id="UP000004506">
    <property type="component" value="Unassembled WGS sequence"/>
</dbReference>
<evidence type="ECO:0000313" key="1">
    <source>
        <dbReference type="EMBL" id="EDU60511.1"/>
    </source>
</evidence>
<name>A0AA87CS34_PROST</name>
<sequence>MDNIYTFKASIVNCYTENDVVVIGVGDDPTSPQNYLILSRFDDGEVDDSIGIQTSLSEREYSNAIDKITLEKNTLKIEIKTDKIKDVSFSNILVYLNADHLNYSTLKEYIDTIFHDSSATVIIESF</sequence>
<protein>
    <submittedName>
        <fullName evidence="1">Uncharacterized protein</fullName>
    </submittedName>
</protein>
<proteinExistence type="predicted"/>
<evidence type="ECO:0000313" key="2">
    <source>
        <dbReference type="Proteomes" id="UP000004506"/>
    </source>
</evidence>
<accession>A0AA87CS34</accession>
<gene>
    <name evidence="1" type="ORF">PROSTU_03718</name>
</gene>
<organism evidence="1 2">
    <name type="scientific">Providencia stuartii ATCC 25827</name>
    <dbReference type="NCBI Taxonomy" id="471874"/>
    <lineage>
        <taxon>Bacteria</taxon>
        <taxon>Pseudomonadati</taxon>
        <taxon>Pseudomonadota</taxon>
        <taxon>Gammaproteobacteria</taxon>
        <taxon>Enterobacterales</taxon>
        <taxon>Morganellaceae</taxon>
        <taxon>Providencia</taxon>
    </lineage>
</organism>
<dbReference type="AlphaFoldDB" id="A0AA87CS34"/>
<reference evidence="2" key="1">
    <citation type="submission" date="2008-04" db="EMBL/GenBank/DDBJ databases">
        <title>Draft genome sequence of Providencia stuartii (ATCC 25827).</title>
        <authorList>
            <person name="Sudarsanam P."/>
            <person name="Ley R."/>
            <person name="Guruge J."/>
            <person name="Turnbaugh P.J."/>
            <person name="Mahowald M."/>
            <person name="Liep D."/>
            <person name="Gordon J."/>
        </authorList>
    </citation>
    <scope>NUCLEOTIDE SEQUENCE [LARGE SCALE GENOMIC DNA]</scope>
    <source>
        <strain evidence="2">ATCC 25827</strain>
    </source>
</reference>
<dbReference type="RefSeq" id="WP_004922818.1">
    <property type="nucleotide sequence ID" value="NZ_DS607663.1"/>
</dbReference>
<comment type="caution">
    <text evidence="1">The sequence shown here is derived from an EMBL/GenBank/DDBJ whole genome shotgun (WGS) entry which is preliminary data.</text>
</comment>
<dbReference type="EMBL" id="ABJD02000101">
    <property type="protein sequence ID" value="EDU60511.1"/>
    <property type="molecule type" value="Genomic_DNA"/>
</dbReference>
<reference evidence="1 2" key="3">
    <citation type="submission" date="2008-05" db="EMBL/GenBank/DDBJ databases">
        <authorList>
            <person name="Fulton L."/>
            <person name="Clifton S."/>
            <person name="Fulton B."/>
            <person name="Xu J."/>
            <person name="Minx P."/>
            <person name="Pepin K.H."/>
            <person name="Johnson M."/>
            <person name="Thiruvilangam P."/>
            <person name="Bhonagiri V."/>
            <person name="Nash W.E."/>
            <person name="Mardis E.R."/>
            <person name="Wilson R.K."/>
        </authorList>
    </citation>
    <scope>NUCLEOTIDE SEQUENCE [LARGE SCALE GENOMIC DNA]</scope>
    <source>
        <strain evidence="1 2">ATCC 25827</strain>
    </source>
</reference>